<name>A0ABR4C9Z3_9HELO</name>
<keyword evidence="2" id="KW-1185">Reference proteome</keyword>
<dbReference type="SUPFAM" id="SSF56214">
    <property type="entry name" value="4'-phosphopantetheinyl transferase"/>
    <property type="match status" value="1"/>
</dbReference>
<dbReference type="InterPro" id="IPR037143">
    <property type="entry name" value="4-PPantetheinyl_Trfase_dom_sf"/>
</dbReference>
<evidence type="ECO:0000313" key="2">
    <source>
        <dbReference type="Proteomes" id="UP001595075"/>
    </source>
</evidence>
<dbReference type="EMBL" id="JAZHXI010000011">
    <property type="protein sequence ID" value="KAL2066076.1"/>
    <property type="molecule type" value="Genomic_DNA"/>
</dbReference>
<dbReference type="Proteomes" id="UP001595075">
    <property type="component" value="Unassembled WGS sequence"/>
</dbReference>
<gene>
    <name evidence="1" type="ORF">VTL71DRAFT_2147</name>
</gene>
<accession>A0ABR4C9Z3</accession>
<sequence>MGPLPAYIPFGIPLRIGTDICHITRIHRLLRGRYAYHFVRRILKKQEIREMRESGRFGVVEDWRRIRTELNVKENGSGNVQEREGEGVKGCMGASKSTSAATRFGRDEFWSVGGKREGETGDGFRMVEGRMQREGWRESDLGIEARDRKSAGLKDEGTDTGLDVEGQNEAGRVKELQEKSAEELKREMVRADEALWGAARWLAGRFAAKEATMKAYASRRLTYHSILILKPPPKEGVEGSVAPVVLVLNEDAGKARSDEEREEVPVGQEVRVSISHDGDYATAVCLAVDE</sequence>
<proteinExistence type="predicted"/>
<evidence type="ECO:0000313" key="1">
    <source>
        <dbReference type="EMBL" id="KAL2066076.1"/>
    </source>
</evidence>
<dbReference type="Gene3D" id="3.90.470.20">
    <property type="entry name" value="4'-phosphopantetheinyl transferase domain"/>
    <property type="match status" value="2"/>
</dbReference>
<evidence type="ECO:0008006" key="3">
    <source>
        <dbReference type="Google" id="ProtNLM"/>
    </source>
</evidence>
<reference evidence="1 2" key="1">
    <citation type="journal article" date="2024" name="Commun. Biol.">
        <title>Comparative genomic analysis of thermophilic fungi reveals convergent evolutionary adaptations and gene losses.</title>
        <authorList>
            <person name="Steindorff A.S."/>
            <person name="Aguilar-Pontes M.V."/>
            <person name="Robinson A.J."/>
            <person name="Andreopoulos B."/>
            <person name="LaButti K."/>
            <person name="Kuo A."/>
            <person name="Mondo S."/>
            <person name="Riley R."/>
            <person name="Otillar R."/>
            <person name="Haridas S."/>
            <person name="Lipzen A."/>
            <person name="Grimwood J."/>
            <person name="Schmutz J."/>
            <person name="Clum A."/>
            <person name="Reid I.D."/>
            <person name="Moisan M.C."/>
            <person name="Butler G."/>
            <person name="Nguyen T.T.M."/>
            <person name="Dewar K."/>
            <person name="Conant G."/>
            <person name="Drula E."/>
            <person name="Henrissat B."/>
            <person name="Hansel C."/>
            <person name="Singer S."/>
            <person name="Hutchinson M.I."/>
            <person name="de Vries R.P."/>
            <person name="Natvig D.O."/>
            <person name="Powell A.J."/>
            <person name="Tsang A."/>
            <person name="Grigoriev I.V."/>
        </authorList>
    </citation>
    <scope>NUCLEOTIDE SEQUENCE [LARGE SCALE GENOMIC DNA]</scope>
    <source>
        <strain evidence="1 2">CBS 494.80</strain>
    </source>
</reference>
<comment type="caution">
    <text evidence="1">The sequence shown here is derived from an EMBL/GenBank/DDBJ whole genome shotgun (WGS) entry which is preliminary data.</text>
</comment>
<organism evidence="1 2">
    <name type="scientific">Oculimacula yallundae</name>
    <dbReference type="NCBI Taxonomy" id="86028"/>
    <lineage>
        <taxon>Eukaryota</taxon>
        <taxon>Fungi</taxon>
        <taxon>Dikarya</taxon>
        <taxon>Ascomycota</taxon>
        <taxon>Pezizomycotina</taxon>
        <taxon>Leotiomycetes</taxon>
        <taxon>Helotiales</taxon>
        <taxon>Ploettnerulaceae</taxon>
        <taxon>Oculimacula</taxon>
    </lineage>
</organism>
<protein>
    <recommendedName>
        <fullName evidence="3">4'-phosphopantetheinyl transferase domain-containing protein</fullName>
    </recommendedName>
</protein>